<accession>A0A1H9MQC8</accession>
<evidence type="ECO:0000313" key="2">
    <source>
        <dbReference type="Proteomes" id="UP000242515"/>
    </source>
</evidence>
<reference evidence="2" key="1">
    <citation type="submission" date="2016-10" db="EMBL/GenBank/DDBJ databases">
        <authorList>
            <person name="Varghese N."/>
            <person name="Submissions S."/>
        </authorList>
    </citation>
    <scope>NUCLEOTIDE SEQUENCE [LARGE SCALE GENOMIC DNA]</scope>
    <source>
        <strain evidence="2">8N4</strain>
    </source>
</reference>
<protein>
    <submittedName>
        <fullName evidence="1">Uncharacterized protein</fullName>
    </submittedName>
</protein>
<dbReference type="OrthoDB" id="5678344at2"/>
<dbReference type="STRING" id="988801.SAMN05216522_11737"/>
<dbReference type="AlphaFoldDB" id="A0A1H9MQC8"/>
<dbReference type="EMBL" id="FOGC01000017">
    <property type="protein sequence ID" value="SER25896.1"/>
    <property type="molecule type" value="Genomic_DNA"/>
</dbReference>
<dbReference type="Proteomes" id="UP000242515">
    <property type="component" value="Unassembled WGS sequence"/>
</dbReference>
<dbReference type="RefSeq" id="WP_092678332.1">
    <property type="nucleotide sequence ID" value="NZ_FOGC01000017.1"/>
</dbReference>
<keyword evidence="2" id="KW-1185">Reference proteome</keyword>
<name>A0A1H9MQC8_9GAMM</name>
<evidence type="ECO:0000313" key="1">
    <source>
        <dbReference type="EMBL" id="SER25896.1"/>
    </source>
</evidence>
<gene>
    <name evidence="1" type="ORF">SAMN05216522_11737</name>
</gene>
<sequence>MKITDEALNEAIEGTRKLGDIGLRLTLKELRKLRDADSIPKGYALVPIAPTEDMVIAGFESKPSVFNSSTDELERCEAMSGCEEAAHRAKLCWKAMIGAASEVKMVGK</sequence>
<proteinExistence type="predicted"/>
<organism evidence="1 2">
    <name type="scientific">Rosenbergiella nectarea</name>
    <dbReference type="NCBI Taxonomy" id="988801"/>
    <lineage>
        <taxon>Bacteria</taxon>
        <taxon>Pseudomonadati</taxon>
        <taxon>Pseudomonadota</taxon>
        <taxon>Gammaproteobacteria</taxon>
        <taxon>Enterobacterales</taxon>
        <taxon>Erwiniaceae</taxon>
        <taxon>Rosenbergiella</taxon>
    </lineage>
</organism>